<dbReference type="GO" id="GO:0005524">
    <property type="term" value="F:ATP binding"/>
    <property type="evidence" value="ECO:0007669"/>
    <property type="project" value="InterPro"/>
</dbReference>
<keyword evidence="4" id="KW-0547">Nucleotide-binding</keyword>
<protein>
    <submittedName>
        <fullName evidence="4">DEAD/DEAH box helicase</fullName>
    </submittedName>
</protein>
<sequence length="615" mass="70976">MIQVRSQYNNIYVKILDSMETFDLTLEKVRSIPDRSFNMATGEWMFPRTHIGHLLYCFNNQISWMTPLAEIVQDVPIDNELVNQHLQWESEGEFKNFLIPMYPYQKVGSNFLIDRGSGAVFDGCGLGKTPQLIGAIMKLNEMGKAEKALIVTLNSLKRQWAKEIEKFTGETALAATGTSDRRGKILREFGRRKEIKFLVVNYEMLRSESFMKILKSIKIDVVALDEAQKIKTGVTDAYLDIKPSQNAMGAHELKHIPYRFIATATPLQGKAEEVWSLFYFLDENILGPWEYFRERYCTYSKKYGITGYQNQGELYYRIAPYFIRRTKDMPEIQQQLPEVQHSHVFLEMTDLQDKLHNYLLQQLADVKEQARGINGYTFLNGQSVSPQEAKDYFDALAQGYTTFLIETCDSPELIYNSASQMAQRIRTEFGLDPKSLKSPKIEHLKDFYENMTFDEPKSKVVIFTRFEGMAQLIHKQLPNSVIYHGEMSEGGKQFAVERFREDPEIKAFISTDAGSTGLNLQVANYLIHVDMPWDHTWVEQRNGRIDRTGNQFSNVTIYYYCMGDSYDEQVLEIINRKSELAAAIIEGGRDSHHRGPDVHALAIERMLKRKNKQLA</sequence>
<keyword evidence="4" id="KW-0067">ATP-binding</keyword>
<name>A0A6C0PBB0_9BACL</name>
<feature type="domain" description="Helicase C-terminal" evidence="3">
    <location>
        <begin position="443"/>
        <end position="592"/>
    </location>
</feature>
<geneLocation type="plasmid" evidence="4 5">
    <name>unnamed2</name>
</geneLocation>
<dbReference type="SUPFAM" id="SSF52540">
    <property type="entry name" value="P-loop containing nucleoside triphosphate hydrolases"/>
    <property type="match status" value="2"/>
</dbReference>
<dbReference type="Proteomes" id="UP000479114">
    <property type="component" value="Plasmid unnamed2"/>
</dbReference>
<dbReference type="PROSITE" id="PS51192">
    <property type="entry name" value="HELICASE_ATP_BIND_1"/>
    <property type="match status" value="1"/>
</dbReference>
<evidence type="ECO:0000313" key="4">
    <source>
        <dbReference type="EMBL" id="QHW35736.1"/>
    </source>
</evidence>
<dbReference type="PANTHER" id="PTHR45629">
    <property type="entry name" value="SNF2/RAD54 FAMILY MEMBER"/>
    <property type="match status" value="1"/>
</dbReference>
<keyword evidence="5" id="KW-1185">Reference proteome</keyword>
<dbReference type="Gene3D" id="3.40.50.10810">
    <property type="entry name" value="Tandem AAA-ATPase domain"/>
    <property type="match status" value="1"/>
</dbReference>
<dbReference type="EMBL" id="CP048288">
    <property type="protein sequence ID" value="QHW35736.1"/>
    <property type="molecule type" value="Genomic_DNA"/>
</dbReference>
<keyword evidence="4" id="KW-0347">Helicase</keyword>
<feature type="domain" description="Helicase ATP-binding" evidence="2">
    <location>
        <begin position="109"/>
        <end position="284"/>
    </location>
</feature>
<dbReference type="InterPro" id="IPR027417">
    <property type="entry name" value="P-loop_NTPase"/>
</dbReference>
<proteinExistence type="predicted"/>
<dbReference type="InterPro" id="IPR001650">
    <property type="entry name" value="Helicase_C-like"/>
</dbReference>
<dbReference type="CDD" id="cd18793">
    <property type="entry name" value="SF2_C_SNF"/>
    <property type="match status" value="1"/>
</dbReference>
<reference evidence="4 5" key="1">
    <citation type="submission" date="2020-02" db="EMBL/GenBank/DDBJ databases">
        <title>Paenibacillus sp. nov., isolated from rhizosphere soil of tomato.</title>
        <authorList>
            <person name="Weon H.-Y."/>
            <person name="Lee S.A."/>
        </authorList>
    </citation>
    <scope>NUCLEOTIDE SEQUENCE [LARGE SCALE GENOMIC DNA]</scope>
    <source>
        <strain evidence="4 5">14171R-81</strain>
        <plasmid evidence="4 5">unnamed2</plasmid>
    </source>
</reference>
<keyword evidence="1" id="KW-0378">Hydrolase</keyword>
<dbReference type="Pfam" id="PF00176">
    <property type="entry name" value="SNF2-rel_dom"/>
    <property type="match status" value="1"/>
</dbReference>
<dbReference type="AlphaFoldDB" id="A0A6C0PBB0"/>
<dbReference type="InterPro" id="IPR014001">
    <property type="entry name" value="Helicase_ATP-bd"/>
</dbReference>
<dbReference type="GO" id="GO:0016787">
    <property type="term" value="F:hydrolase activity"/>
    <property type="evidence" value="ECO:0007669"/>
    <property type="project" value="UniProtKB-KW"/>
</dbReference>
<gene>
    <name evidence="4" type="ORF">GZH47_33120</name>
</gene>
<dbReference type="SMART" id="SM00490">
    <property type="entry name" value="HELICc"/>
    <property type="match status" value="1"/>
</dbReference>
<dbReference type="InterPro" id="IPR049730">
    <property type="entry name" value="SNF2/RAD54-like_C"/>
</dbReference>
<dbReference type="GO" id="GO:0004386">
    <property type="term" value="F:helicase activity"/>
    <property type="evidence" value="ECO:0007669"/>
    <property type="project" value="UniProtKB-KW"/>
</dbReference>
<accession>A0A6C0PBB0</accession>
<dbReference type="InterPro" id="IPR038718">
    <property type="entry name" value="SNF2-like_sf"/>
</dbReference>
<evidence type="ECO:0000256" key="1">
    <source>
        <dbReference type="ARBA" id="ARBA00022801"/>
    </source>
</evidence>
<dbReference type="InterPro" id="IPR000330">
    <property type="entry name" value="SNF2_N"/>
</dbReference>
<keyword evidence="4" id="KW-0614">Plasmid</keyword>
<dbReference type="SMART" id="SM00487">
    <property type="entry name" value="DEXDc"/>
    <property type="match status" value="1"/>
</dbReference>
<dbReference type="RefSeq" id="WP_162645870.1">
    <property type="nucleotide sequence ID" value="NZ_CP048288.1"/>
</dbReference>
<evidence type="ECO:0000259" key="3">
    <source>
        <dbReference type="PROSITE" id="PS51194"/>
    </source>
</evidence>
<evidence type="ECO:0000259" key="2">
    <source>
        <dbReference type="PROSITE" id="PS51192"/>
    </source>
</evidence>
<dbReference type="InterPro" id="IPR050496">
    <property type="entry name" value="SNF2_RAD54_helicase_repair"/>
</dbReference>
<dbReference type="PROSITE" id="PS51194">
    <property type="entry name" value="HELICASE_CTER"/>
    <property type="match status" value="1"/>
</dbReference>
<dbReference type="KEGG" id="prz:GZH47_33120"/>
<organism evidence="4 5">
    <name type="scientific">Paenibacillus rhizovicinus</name>
    <dbReference type="NCBI Taxonomy" id="2704463"/>
    <lineage>
        <taxon>Bacteria</taxon>
        <taxon>Bacillati</taxon>
        <taxon>Bacillota</taxon>
        <taxon>Bacilli</taxon>
        <taxon>Bacillales</taxon>
        <taxon>Paenibacillaceae</taxon>
        <taxon>Paenibacillus</taxon>
    </lineage>
</organism>
<dbReference type="Pfam" id="PF00271">
    <property type="entry name" value="Helicase_C"/>
    <property type="match status" value="1"/>
</dbReference>
<dbReference type="Gene3D" id="3.40.50.300">
    <property type="entry name" value="P-loop containing nucleotide triphosphate hydrolases"/>
    <property type="match status" value="1"/>
</dbReference>
<evidence type="ECO:0000313" key="5">
    <source>
        <dbReference type="Proteomes" id="UP000479114"/>
    </source>
</evidence>
<dbReference type="PANTHER" id="PTHR45629:SF7">
    <property type="entry name" value="DNA EXCISION REPAIR PROTEIN ERCC-6-RELATED"/>
    <property type="match status" value="1"/>
</dbReference>